<evidence type="ECO:0000259" key="2">
    <source>
        <dbReference type="Pfam" id="PF07811"/>
    </source>
</evidence>
<proteinExistence type="predicted"/>
<name>A0A844YAT4_9SPHN</name>
<sequence length="135" mass="14989">MAVRIFRRIAHDRRGSLGFEFAMAIPILVTLMLGILQFGMALHTAGAMRNAMGEGLRLYKVEPTTTEAQVYTETLDELVGVDQSGVTSLKFTKGTATNGAQYGQLKMTYKMTPMLPFAPIPDIVLEEEKWVYLQA</sequence>
<dbReference type="OrthoDB" id="7407543at2"/>
<comment type="caution">
    <text evidence="3">The sequence shown here is derived from an EMBL/GenBank/DDBJ whole genome shotgun (WGS) entry which is preliminary data.</text>
</comment>
<dbReference type="InterPro" id="IPR012495">
    <property type="entry name" value="TadE-like_dom"/>
</dbReference>
<reference evidence="3 4" key="1">
    <citation type="submission" date="2019-12" db="EMBL/GenBank/DDBJ databases">
        <title>Genomic-based taxomic classification of the family Erythrobacteraceae.</title>
        <authorList>
            <person name="Xu L."/>
        </authorList>
    </citation>
    <scope>NUCLEOTIDE SEQUENCE [LARGE SCALE GENOMIC DNA]</scope>
    <source>
        <strain evidence="3 4">MCCC 1A09965</strain>
    </source>
</reference>
<dbReference type="Pfam" id="PF07811">
    <property type="entry name" value="TadE"/>
    <property type="match status" value="1"/>
</dbReference>
<feature type="transmembrane region" description="Helical" evidence="1">
    <location>
        <begin position="21"/>
        <end position="42"/>
    </location>
</feature>
<keyword evidence="4" id="KW-1185">Reference proteome</keyword>
<dbReference type="AlphaFoldDB" id="A0A844YAT4"/>
<gene>
    <name evidence="3" type="ORF">GRI48_03435</name>
</gene>
<dbReference type="EMBL" id="WTYN01000001">
    <property type="protein sequence ID" value="MXO62056.1"/>
    <property type="molecule type" value="Genomic_DNA"/>
</dbReference>
<dbReference type="Proteomes" id="UP000445582">
    <property type="component" value="Unassembled WGS sequence"/>
</dbReference>
<feature type="domain" description="TadE-like" evidence="2">
    <location>
        <begin position="20"/>
        <end position="57"/>
    </location>
</feature>
<organism evidence="3 4">
    <name type="scientific">Qipengyuania oceanensis</name>
    <dbReference type="NCBI Taxonomy" id="1463597"/>
    <lineage>
        <taxon>Bacteria</taxon>
        <taxon>Pseudomonadati</taxon>
        <taxon>Pseudomonadota</taxon>
        <taxon>Alphaproteobacteria</taxon>
        <taxon>Sphingomonadales</taxon>
        <taxon>Erythrobacteraceae</taxon>
        <taxon>Qipengyuania</taxon>
    </lineage>
</organism>
<keyword evidence="1" id="KW-0812">Transmembrane</keyword>
<evidence type="ECO:0000313" key="3">
    <source>
        <dbReference type="EMBL" id="MXO62056.1"/>
    </source>
</evidence>
<keyword evidence="1" id="KW-0472">Membrane</keyword>
<keyword evidence="1" id="KW-1133">Transmembrane helix</keyword>
<dbReference type="RefSeq" id="WP_160671436.1">
    <property type="nucleotide sequence ID" value="NZ_WTYN01000001.1"/>
</dbReference>
<evidence type="ECO:0000313" key="4">
    <source>
        <dbReference type="Proteomes" id="UP000445582"/>
    </source>
</evidence>
<accession>A0A844YAT4</accession>
<protein>
    <recommendedName>
        <fullName evidence="2">TadE-like domain-containing protein</fullName>
    </recommendedName>
</protein>
<evidence type="ECO:0000256" key="1">
    <source>
        <dbReference type="SAM" id="Phobius"/>
    </source>
</evidence>